<keyword evidence="3" id="KW-1185">Reference proteome</keyword>
<evidence type="ECO:0000259" key="1">
    <source>
        <dbReference type="Pfam" id="PF14238"/>
    </source>
</evidence>
<dbReference type="Proteomes" id="UP001501476">
    <property type="component" value="Unassembled WGS sequence"/>
</dbReference>
<sequence>MKNSYFTNFILLLLVVGLFWFSQHNTNQQTDHSVQLLTSLNPADINTIDIQQRQKNDIKLIRDNASWRLMSPYPAPVSQTRINLILSLLKTPVHGEFQPMDTSSLAQFGLHTPSVIVSLNNESFALGDVEPISKRRYVLYQHIIYLIDDDVMPLLTASADSFIDNRLIAEHKTIEKLTLPRSLNNPEPLQLTLSNGQWQSDDKNLTSDALKVLIDSWQFAYATQVRKVTSAELMAKPGPQITLWLEGQKQPVSLIMQTTDSNLILTNQDLSLEYIFPMAMSSQLLPDTPTQTNE</sequence>
<reference evidence="3" key="1">
    <citation type="journal article" date="2019" name="Int. J. Syst. Evol. Microbiol.">
        <title>The Global Catalogue of Microorganisms (GCM) 10K type strain sequencing project: providing services to taxonomists for standard genome sequencing and annotation.</title>
        <authorList>
            <consortium name="The Broad Institute Genomics Platform"/>
            <consortium name="The Broad Institute Genome Sequencing Center for Infectious Disease"/>
            <person name="Wu L."/>
            <person name="Ma J."/>
        </authorList>
    </citation>
    <scope>NUCLEOTIDE SEQUENCE [LARGE SCALE GENOMIC DNA]</scope>
    <source>
        <strain evidence="3">JCM 6886</strain>
    </source>
</reference>
<feature type="domain" description="DUF4340" evidence="1">
    <location>
        <begin position="67"/>
        <end position="205"/>
    </location>
</feature>
<dbReference type="EMBL" id="BAAADG010000005">
    <property type="protein sequence ID" value="GAA0224549.1"/>
    <property type="molecule type" value="Genomic_DNA"/>
</dbReference>
<evidence type="ECO:0000313" key="3">
    <source>
        <dbReference type="Proteomes" id="UP001501476"/>
    </source>
</evidence>
<proteinExistence type="predicted"/>
<accession>A0ABP3DAR7</accession>
<comment type="caution">
    <text evidence="2">The sequence shown here is derived from an EMBL/GenBank/DDBJ whole genome shotgun (WGS) entry which is preliminary data.</text>
</comment>
<organism evidence="2 3">
    <name type="scientific">Methylophaga marina</name>
    <dbReference type="NCBI Taxonomy" id="45495"/>
    <lineage>
        <taxon>Bacteria</taxon>
        <taxon>Pseudomonadati</taxon>
        <taxon>Pseudomonadota</taxon>
        <taxon>Gammaproteobacteria</taxon>
        <taxon>Thiotrichales</taxon>
        <taxon>Piscirickettsiaceae</taxon>
        <taxon>Methylophaga</taxon>
    </lineage>
</organism>
<name>A0ABP3DAR7_9GAMM</name>
<dbReference type="Pfam" id="PF14238">
    <property type="entry name" value="DUF4340"/>
    <property type="match status" value="1"/>
</dbReference>
<dbReference type="InterPro" id="IPR025641">
    <property type="entry name" value="DUF4340"/>
</dbReference>
<protein>
    <recommendedName>
        <fullName evidence="1">DUF4340 domain-containing protein</fullName>
    </recommendedName>
</protein>
<gene>
    <name evidence="2" type="ORF">GCM10008964_15240</name>
</gene>
<evidence type="ECO:0000313" key="2">
    <source>
        <dbReference type="EMBL" id="GAA0224549.1"/>
    </source>
</evidence>
<dbReference type="RefSeq" id="WP_286304066.1">
    <property type="nucleotide sequence ID" value="NZ_AP027741.1"/>
</dbReference>